<evidence type="ECO:0000313" key="2">
    <source>
        <dbReference type="EnsemblPlants" id="cds.evm.model.02.349"/>
    </source>
</evidence>
<feature type="domain" description="MULE transposase" evidence="1">
    <location>
        <begin position="95"/>
        <end position="190"/>
    </location>
</feature>
<reference evidence="2" key="1">
    <citation type="submission" date="2018-11" db="EMBL/GenBank/DDBJ databases">
        <authorList>
            <person name="Grassa J C."/>
        </authorList>
    </citation>
    <scope>NUCLEOTIDE SEQUENCE [LARGE SCALE GENOMIC DNA]</scope>
</reference>
<name>A0A803P0P2_CANSA</name>
<dbReference type="InterPro" id="IPR018289">
    <property type="entry name" value="MULE_transposase_dom"/>
</dbReference>
<proteinExistence type="predicted"/>
<dbReference type="EnsemblPlants" id="evm.model.02.349">
    <property type="protein sequence ID" value="cds.evm.model.02.349"/>
    <property type="gene ID" value="evm.TU.02.349"/>
</dbReference>
<dbReference type="EMBL" id="UZAU01000103">
    <property type="status" value="NOT_ANNOTATED_CDS"/>
    <property type="molecule type" value="Genomic_DNA"/>
</dbReference>
<evidence type="ECO:0000259" key="1">
    <source>
        <dbReference type="Pfam" id="PF10551"/>
    </source>
</evidence>
<dbReference type="Pfam" id="PF10551">
    <property type="entry name" value="MULE"/>
    <property type="match status" value="1"/>
</dbReference>
<evidence type="ECO:0000313" key="3">
    <source>
        <dbReference type="Proteomes" id="UP000596661"/>
    </source>
</evidence>
<keyword evidence="3" id="KW-1185">Reference proteome</keyword>
<dbReference type="PANTHER" id="PTHR31973:SF187">
    <property type="entry name" value="MUTATOR TRANSPOSASE MUDRA PROTEIN"/>
    <property type="match status" value="1"/>
</dbReference>
<reference evidence="2" key="2">
    <citation type="submission" date="2021-03" db="UniProtKB">
        <authorList>
            <consortium name="EnsemblPlants"/>
        </authorList>
    </citation>
    <scope>IDENTIFICATION</scope>
</reference>
<dbReference type="Proteomes" id="UP000596661">
    <property type="component" value="Chromosome 2"/>
</dbReference>
<protein>
    <recommendedName>
        <fullName evidence="1">MULE transposase domain-containing protein</fullName>
    </recommendedName>
</protein>
<dbReference type="Gramene" id="evm.model.02.349">
    <property type="protein sequence ID" value="cds.evm.model.02.349"/>
    <property type="gene ID" value="evm.TU.02.349"/>
</dbReference>
<accession>A0A803P0P2</accession>
<dbReference type="AlphaFoldDB" id="A0A803P0P2"/>
<sequence length="270" mass="31136">MSFGDFKKANLEGKYSKLNSWTFYRAKNKAMAKIHGTVKDQYVILHDYCAQLVKFNPGSVAFIITSLVNDIRFFERVYICLAACKSGFKFHKPIIRLDGCFLKGYCRGMLLAAIGINGNNNMFPLAYAVVEKENTNSWTWFAQLLKEDLDVQDIGFFIFISGRQKGLERALGTIYEGSEIRFCVRHLYANFKKEFLGWLLKQQLWACARATTVEEFKRKMNTLKETNAAAFDWLSKKSQSEWTKSHFRTSTKCDMLLNNLCESFNSTILD</sequence>
<dbReference type="PANTHER" id="PTHR31973">
    <property type="entry name" value="POLYPROTEIN, PUTATIVE-RELATED"/>
    <property type="match status" value="1"/>
</dbReference>
<dbReference type="OMA" id="WIACKEP"/>
<organism evidence="2 3">
    <name type="scientific">Cannabis sativa</name>
    <name type="common">Hemp</name>
    <name type="synonym">Marijuana</name>
    <dbReference type="NCBI Taxonomy" id="3483"/>
    <lineage>
        <taxon>Eukaryota</taxon>
        <taxon>Viridiplantae</taxon>
        <taxon>Streptophyta</taxon>
        <taxon>Embryophyta</taxon>
        <taxon>Tracheophyta</taxon>
        <taxon>Spermatophyta</taxon>
        <taxon>Magnoliopsida</taxon>
        <taxon>eudicotyledons</taxon>
        <taxon>Gunneridae</taxon>
        <taxon>Pentapetalae</taxon>
        <taxon>rosids</taxon>
        <taxon>fabids</taxon>
        <taxon>Rosales</taxon>
        <taxon>Cannabaceae</taxon>
        <taxon>Cannabis</taxon>
    </lineage>
</organism>